<accession>A0A679NA82</accession>
<dbReference type="AlphaFoldDB" id="A0A679NA82"/>
<dbReference type="EMBL" id="CAJPIJ010000164">
    <property type="protein sequence ID" value="CAG2000346.1"/>
    <property type="molecule type" value="Genomic_DNA"/>
</dbReference>
<reference evidence="3" key="1">
    <citation type="submission" date="2019-04" db="EMBL/GenBank/DDBJ databases">
        <authorList>
            <person name="Melise S."/>
            <person name="Noan J."/>
            <person name="Okalmin O."/>
        </authorList>
    </citation>
    <scope>NUCLEOTIDE SEQUENCE</scope>
    <source>
        <strain evidence="3">FN9</strain>
    </source>
</reference>
<dbReference type="OrthoDB" id="2104739at2759"/>
<name>A0A679NA82_GIBZA</name>
<evidence type="ECO:0000313" key="2">
    <source>
        <dbReference type="EMBL" id="CAG2000346.1"/>
    </source>
</evidence>
<evidence type="ECO:0000313" key="3">
    <source>
        <dbReference type="EMBL" id="VIO57284.1"/>
    </source>
</evidence>
<organism evidence="3">
    <name type="scientific">Gibberella zeae</name>
    <name type="common">Wheat head blight fungus</name>
    <name type="synonym">Fusarium graminearum</name>
    <dbReference type="NCBI Taxonomy" id="5518"/>
    <lineage>
        <taxon>Eukaryota</taxon>
        <taxon>Fungi</taxon>
        <taxon>Dikarya</taxon>
        <taxon>Ascomycota</taxon>
        <taxon>Pezizomycotina</taxon>
        <taxon>Sordariomycetes</taxon>
        <taxon>Hypocreomycetidae</taxon>
        <taxon>Hypocreales</taxon>
        <taxon>Nectriaceae</taxon>
        <taxon>Fusarium</taxon>
    </lineage>
</organism>
<protein>
    <recommendedName>
        <fullName evidence="1">HNH nuclease domain-containing protein</fullName>
    </recommendedName>
</protein>
<dbReference type="EMBL" id="CAAKMV010000128">
    <property type="protein sequence ID" value="VIO57284.1"/>
    <property type="molecule type" value="Genomic_DNA"/>
</dbReference>
<evidence type="ECO:0000259" key="1">
    <source>
        <dbReference type="Pfam" id="PF13391"/>
    </source>
</evidence>
<proteinExistence type="predicted"/>
<dbReference type="Pfam" id="PF13391">
    <property type="entry name" value="HNH_2"/>
    <property type="match status" value="1"/>
</dbReference>
<reference evidence="2" key="2">
    <citation type="submission" date="2021-03" db="EMBL/GenBank/DDBJ databases">
        <authorList>
            <person name="Alouane T."/>
            <person name="Langin T."/>
            <person name="Bonhomme L."/>
        </authorList>
    </citation>
    <scope>NUCLEOTIDE SEQUENCE</scope>
    <source>
        <strain evidence="2">MDC_Fg202</strain>
    </source>
</reference>
<gene>
    <name evidence="3" type="ORF">FUG_LOCUS245040</name>
    <name evidence="2" type="ORF">MDCFG202_LOCUS457190</name>
</gene>
<dbReference type="Proteomes" id="UP000746612">
    <property type="component" value="Unassembled WGS sequence"/>
</dbReference>
<sequence>MAPPASPHLLRHQDSLEWMLDFSPPPLPDGDHVNAERRFYQIIDHFGSEDHGRGPGQDTYDRIKLVSLTYKYSTNKICKGRILVAFFTLAGLPITSGEAEDINFDDPTHRDKLRTSLDNFADLLFNNFFLPLKASIGKTPQPTPACYTAIMQTQPDHTFTGTTDRISNLRGTCLIRDRYRCVISNKFDEIEAIKRFESEGHGQGVACDQDGQPLKGQPFEQLEVAHILPHSLTQVDSDGKLNDSKQIALKILNMFDHRAAHLIDGVKIDRPRNALTLTRGLHTHFGSFKIFFQPDSTVLHQYHIGTFLPPAVLNDFPITRTLTENSNIDLPSPQLLTIHCAIAHILHLSGAGDYIDRLLRDADEYGIRHDGSTELYCLIGLRLNNWVGRQVDRDMAMV</sequence>
<feature type="domain" description="HNH nuclease" evidence="1">
    <location>
        <begin position="219"/>
        <end position="292"/>
    </location>
</feature>
<dbReference type="InterPro" id="IPR003615">
    <property type="entry name" value="HNH_nuc"/>
</dbReference>